<protein>
    <submittedName>
        <fullName evidence="3">Hypothetical membrane protein, conserved</fullName>
    </submittedName>
</protein>
<dbReference type="InParanoid" id="Q5JJ15"/>
<keyword evidence="1" id="KW-0812">Transmembrane</keyword>
<gene>
    <name evidence="3" type="ordered locus">TK1729</name>
</gene>
<evidence type="ECO:0000313" key="3">
    <source>
        <dbReference type="EMBL" id="BAD85918.1"/>
    </source>
</evidence>
<feature type="transmembrane region" description="Helical" evidence="1">
    <location>
        <begin position="178"/>
        <end position="199"/>
    </location>
</feature>
<feature type="transmembrane region" description="Helical" evidence="1">
    <location>
        <begin position="68"/>
        <end position="86"/>
    </location>
</feature>
<dbReference type="EnsemblBacteria" id="BAD85918">
    <property type="protein sequence ID" value="BAD85918"/>
    <property type="gene ID" value="TK1729"/>
</dbReference>
<accession>Q5JJ15</accession>
<dbReference type="STRING" id="69014.TK1729"/>
<dbReference type="InterPro" id="IPR038731">
    <property type="entry name" value="RgtA/B/C-like"/>
</dbReference>
<proteinExistence type="predicted"/>
<dbReference type="AlphaFoldDB" id="Q5JJ15"/>
<dbReference type="GeneID" id="78448259"/>
<feature type="domain" description="Glycosyltransferase RgtA/B/C/D-like" evidence="2">
    <location>
        <begin position="72"/>
        <end position="187"/>
    </location>
</feature>
<evidence type="ECO:0000256" key="1">
    <source>
        <dbReference type="SAM" id="Phobius"/>
    </source>
</evidence>
<feature type="transmembrane region" description="Helical" evidence="1">
    <location>
        <begin position="144"/>
        <end position="166"/>
    </location>
</feature>
<keyword evidence="1" id="KW-0472">Membrane</keyword>
<dbReference type="KEGG" id="tko:TK1729"/>
<dbReference type="HOGENOM" id="CLU_1259165_0_0_2"/>
<sequence length="219" mass="25439">MEERTKLVLIWVVMIFIPLFTLRLFQDEMLYLNISMKVLHFEFLPRSSLVFILTSPLMAFDSVDLRVFLPRAATAFATLTDTILIYEIAKRYHGKKAGFLSSLMFLFSFVALRYGARYTLEPWGTLFILSAIYYFEEKPLTASLSMGLAFCARETWLTTYPFFLVYAWRKRRKEFLKILMISAFPIVLNFLFIASISVYQSPIGYNARDTLNGEPATLC</sequence>
<dbReference type="RefSeq" id="WP_011250680.1">
    <property type="nucleotide sequence ID" value="NC_006624.1"/>
</dbReference>
<feature type="transmembrane region" description="Helical" evidence="1">
    <location>
        <begin position="7"/>
        <end position="25"/>
    </location>
</feature>
<organism evidence="3 4">
    <name type="scientific">Thermococcus kodakarensis (strain ATCC BAA-918 / JCM 12380 / KOD1)</name>
    <name type="common">Pyrococcus kodakaraensis (strain KOD1)</name>
    <dbReference type="NCBI Taxonomy" id="69014"/>
    <lineage>
        <taxon>Archaea</taxon>
        <taxon>Methanobacteriati</taxon>
        <taxon>Methanobacteriota</taxon>
        <taxon>Thermococci</taxon>
        <taxon>Thermococcales</taxon>
        <taxon>Thermococcaceae</taxon>
        <taxon>Thermococcus</taxon>
    </lineage>
</organism>
<name>Q5JJ15_THEKO</name>
<dbReference type="Pfam" id="PF13231">
    <property type="entry name" value="PMT_2"/>
    <property type="match status" value="1"/>
</dbReference>
<dbReference type="EMBL" id="AP006878">
    <property type="protein sequence ID" value="BAD85918.1"/>
    <property type="molecule type" value="Genomic_DNA"/>
</dbReference>
<evidence type="ECO:0000313" key="4">
    <source>
        <dbReference type="Proteomes" id="UP000000536"/>
    </source>
</evidence>
<dbReference type="Proteomes" id="UP000000536">
    <property type="component" value="Chromosome"/>
</dbReference>
<keyword evidence="4" id="KW-1185">Reference proteome</keyword>
<evidence type="ECO:0000259" key="2">
    <source>
        <dbReference type="Pfam" id="PF13231"/>
    </source>
</evidence>
<feature type="transmembrane region" description="Helical" evidence="1">
    <location>
        <begin position="98"/>
        <end position="116"/>
    </location>
</feature>
<reference evidence="3 4" key="1">
    <citation type="journal article" date="2005" name="Genome Res.">
        <title>Complete genome sequence of the hyperthermophilic archaeon Thermococcus kodakaraensis KOD1 and comparison with Pyrococcus genomes.</title>
        <authorList>
            <person name="Fukui T."/>
            <person name="Atomi H."/>
            <person name="Kanai T."/>
            <person name="Matsumi R."/>
            <person name="Fujiwara S."/>
            <person name="Imanaka T."/>
        </authorList>
    </citation>
    <scope>NUCLEOTIDE SEQUENCE [LARGE SCALE GENOMIC DNA]</scope>
    <source>
        <strain evidence="4">ATCC BAA-918 / JCM 12380 / KOD1</strain>
    </source>
</reference>
<keyword evidence="1" id="KW-1133">Transmembrane helix</keyword>